<reference evidence="5 6" key="1">
    <citation type="submission" date="2024-03" db="EMBL/GenBank/DDBJ databases">
        <title>Ignisphaera cupida sp. nov., a hyperthermophilic hydrolytic archaeon from a hot spring of Kamchatka, and proposal of Ignisphaeraceae fam. nov.</title>
        <authorList>
            <person name="Podosokorskaya O.A."/>
            <person name="Elcheninov A.G."/>
            <person name="Maltseva A.I."/>
            <person name="Zayulina K.S."/>
            <person name="Novikov A."/>
            <person name="Merkel A.Y."/>
        </authorList>
    </citation>
    <scope>NUCLEOTIDE SEQUENCE [LARGE SCALE GENOMIC DNA]</scope>
    <source>
        <strain evidence="5 6">38H-sp</strain>
    </source>
</reference>
<dbReference type="InterPro" id="IPR044946">
    <property type="entry name" value="Restrct_endonuc_typeI_TRD_sf"/>
</dbReference>
<dbReference type="InterPro" id="IPR000055">
    <property type="entry name" value="Restrct_endonuc_typeI_TRD"/>
</dbReference>
<dbReference type="Gene3D" id="3.90.220.20">
    <property type="entry name" value="DNA methylase specificity domains"/>
    <property type="match status" value="2"/>
</dbReference>
<comment type="similarity">
    <text evidence="1">Belongs to the type-I restriction system S methylase family.</text>
</comment>
<keyword evidence="5" id="KW-0540">Nuclease</keyword>
<feature type="domain" description="Type I restriction modification DNA specificity" evidence="4">
    <location>
        <begin position="231"/>
        <end position="407"/>
    </location>
</feature>
<protein>
    <submittedName>
        <fullName evidence="5">Restriction endonuclease subunit S</fullName>
    </submittedName>
</protein>
<dbReference type="SUPFAM" id="SSF116734">
    <property type="entry name" value="DNA methylase specificity domain"/>
    <property type="match status" value="2"/>
</dbReference>
<evidence type="ECO:0000259" key="4">
    <source>
        <dbReference type="Pfam" id="PF01420"/>
    </source>
</evidence>
<dbReference type="RefSeq" id="WP_420069366.1">
    <property type="nucleotide sequence ID" value="NZ_JBCHKQ010000002.1"/>
</dbReference>
<feature type="domain" description="Type I restriction modification DNA specificity" evidence="4">
    <location>
        <begin position="22"/>
        <end position="199"/>
    </location>
</feature>
<proteinExistence type="inferred from homology"/>
<dbReference type="PANTHER" id="PTHR30408:SF12">
    <property type="entry name" value="TYPE I RESTRICTION ENZYME MJAVIII SPECIFICITY SUBUNIT"/>
    <property type="match status" value="1"/>
</dbReference>
<dbReference type="Gene3D" id="1.10.287.1120">
    <property type="entry name" value="Bipartite methylase S protein"/>
    <property type="match status" value="1"/>
</dbReference>
<dbReference type="EMBL" id="JBCHKQ010000002">
    <property type="protein sequence ID" value="MEM5947920.1"/>
    <property type="molecule type" value="Genomic_DNA"/>
</dbReference>
<gene>
    <name evidence="5" type="ORF">WKV44_05130</name>
</gene>
<evidence type="ECO:0000256" key="3">
    <source>
        <dbReference type="ARBA" id="ARBA00023125"/>
    </source>
</evidence>
<accession>A0ABU9UD92</accession>
<dbReference type="InterPro" id="IPR052021">
    <property type="entry name" value="Type-I_RS_S_subunit"/>
</dbReference>
<dbReference type="PANTHER" id="PTHR30408">
    <property type="entry name" value="TYPE-1 RESTRICTION ENZYME ECOKI SPECIFICITY PROTEIN"/>
    <property type="match status" value="1"/>
</dbReference>
<dbReference type="CDD" id="cd17283">
    <property type="entry name" value="RMtype1_S_Hpy180ORF7835P_TRD2-CR2_like"/>
    <property type="match status" value="1"/>
</dbReference>
<dbReference type="Pfam" id="PF01420">
    <property type="entry name" value="Methylase_S"/>
    <property type="match status" value="2"/>
</dbReference>
<evidence type="ECO:0000313" key="6">
    <source>
        <dbReference type="Proteomes" id="UP001466331"/>
    </source>
</evidence>
<dbReference type="GO" id="GO:0004519">
    <property type="term" value="F:endonuclease activity"/>
    <property type="evidence" value="ECO:0007669"/>
    <property type="project" value="UniProtKB-KW"/>
</dbReference>
<dbReference type="Proteomes" id="UP001466331">
    <property type="component" value="Unassembled WGS sequence"/>
</dbReference>
<name>A0ABU9UD92_9SPIR</name>
<keyword evidence="5" id="KW-0255">Endonuclease</keyword>
<evidence type="ECO:0000313" key="5">
    <source>
        <dbReference type="EMBL" id="MEM5947920.1"/>
    </source>
</evidence>
<keyword evidence="6" id="KW-1185">Reference proteome</keyword>
<keyword evidence="3" id="KW-0238">DNA-binding</keyword>
<sequence length="423" mass="48150">MTEKKKTAVPRLRFPEFRNAGPWEVKRLEEVADVVRGGSPRPIDKYLTKNDQGLSWLKIGDLREDSKYVFSTEEKIKPSGLSKTREVYPGNLIMSNSMSFGRPYILKINACIHDGWLAIKDISHDIENEFLYYEILSPTCQKYFQDAAAGGGVRNLNADTVKLLQVRIPSVPEQQKIADCLSSLDEVIGLEAKRLDALKAHKKGLMQQLFPREGETTPRLRFPEFRNAGPWEVKRLGDVADRITERVGDRRLVAVSISAGIGFVSQKEKFGREIAGHQYHNYIRLKNGQFAYNKGNSKTFPQGAIYQLREFDEVAVPNAFYCFEFKPEYVSEFFIGYFANNFHGIQLAKFITSSARSDGLLNISADDFFSIILPIPRDRMEQQKIADCLSSLDELIELQAKRLDALKAHKKGLLQQLFPQEVE</sequence>
<keyword evidence="5" id="KW-0378">Hydrolase</keyword>
<comment type="caution">
    <text evidence="5">The sequence shown here is derived from an EMBL/GenBank/DDBJ whole genome shotgun (WGS) entry which is preliminary data.</text>
</comment>
<evidence type="ECO:0000256" key="1">
    <source>
        <dbReference type="ARBA" id="ARBA00010923"/>
    </source>
</evidence>
<keyword evidence="2" id="KW-0680">Restriction system</keyword>
<organism evidence="5 6">
    <name type="scientific">Rarispira pelagica</name>
    <dbReference type="NCBI Taxonomy" id="3141764"/>
    <lineage>
        <taxon>Bacteria</taxon>
        <taxon>Pseudomonadati</taxon>
        <taxon>Spirochaetota</taxon>
        <taxon>Spirochaetia</taxon>
        <taxon>Winmispirales</taxon>
        <taxon>Winmispiraceae</taxon>
        <taxon>Rarispira</taxon>
    </lineage>
</organism>
<evidence type="ECO:0000256" key="2">
    <source>
        <dbReference type="ARBA" id="ARBA00022747"/>
    </source>
</evidence>